<evidence type="ECO:0000256" key="1">
    <source>
        <dbReference type="ARBA" id="ARBA00022801"/>
    </source>
</evidence>
<dbReference type="Gene3D" id="3.40.50.1820">
    <property type="entry name" value="alpha/beta hydrolase"/>
    <property type="match status" value="1"/>
</dbReference>
<dbReference type="Pfam" id="PF00561">
    <property type="entry name" value="Abhydrolase_1"/>
    <property type="match status" value="1"/>
</dbReference>
<dbReference type="PRINTS" id="PR00111">
    <property type="entry name" value="ABHYDROLASE"/>
</dbReference>
<dbReference type="PANTHER" id="PTHR43329">
    <property type="entry name" value="EPOXIDE HYDROLASE"/>
    <property type="match status" value="1"/>
</dbReference>
<dbReference type="SUPFAM" id="SSF53474">
    <property type="entry name" value="alpha/beta-Hydrolases"/>
    <property type="match status" value="1"/>
</dbReference>
<name>A0A2N5TV55_9BASI</name>
<dbReference type="OrthoDB" id="284184at2759"/>
<evidence type="ECO:0000313" key="5">
    <source>
        <dbReference type="Proteomes" id="UP000235388"/>
    </source>
</evidence>
<sequence>MKLNQPADPKDPGSFTRKSFVVSSGHRYSYIDQSLDVHHSGEVVLLLHGFVARLASYNLAYGWRYQISDLVSRGYRTIAPDLLGYGGTSKPTDVNSYSKLKSCRALLELLGHENILQKVIIVGHDWGSALTFRFVQYFPEKVKCWITLCVPPSRPGQPGESTPDFEKMVHERLPHLGYQLYFMSDRFSEEIHRYRRTLILLLYLHTDRGLESSIKDNFARLKDRSFVGQHILQNQIEEVGDQLEHIEVKEPEISYFLSEFEKGGLLGPLSWYKTREIDQSDEQAACLPPSYPAEIPCLFVGASKDPAFPPHRFTDQAKAKLFPAANLTTRIIRGGNHFMHQDPVFRDRVTEVIGTWIDSRTKLLRNRSGSHL</sequence>
<keyword evidence="1" id="KW-0378">Hydrolase</keyword>
<comment type="similarity">
    <text evidence="2">Belongs to the AB hydrolase superfamily. Epoxide hydrolase family.</text>
</comment>
<dbReference type="STRING" id="200324.A0A2N5TV55"/>
<proteinExistence type="inferred from homology"/>
<gene>
    <name evidence="4" type="ORF">PCANC_22171</name>
</gene>
<evidence type="ECO:0000256" key="2">
    <source>
        <dbReference type="ARBA" id="ARBA00038334"/>
    </source>
</evidence>
<comment type="caution">
    <text evidence="4">The sequence shown here is derived from an EMBL/GenBank/DDBJ whole genome shotgun (WGS) entry which is preliminary data.</text>
</comment>
<feature type="domain" description="AB hydrolase-1" evidence="3">
    <location>
        <begin position="43"/>
        <end position="340"/>
    </location>
</feature>
<dbReference type="Proteomes" id="UP000235388">
    <property type="component" value="Unassembled WGS sequence"/>
</dbReference>
<accession>A0A2N5TV55</accession>
<reference evidence="4 5" key="1">
    <citation type="submission" date="2017-11" db="EMBL/GenBank/DDBJ databases">
        <title>De novo assembly and phasing of dikaryotic genomes from two isolates of Puccinia coronata f. sp. avenae, the causal agent of oat crown rust.</title>
        <authorList>
            <person name="Miller M.E."/>
            <person name="Zhang Y."/>
            <person name="Omidvar V."/>
            <person name="Sperschneider J."/>
            <person name="Schwessinger B."/>
            <person name="Raley C."/>
            <person name="Palmer J.M."/>
            <person name="Garnica D."/>
            <person name="Upadhyaya N."/>
            <person name="Rathjen J."/>
            <person name="Taylor J.M."/>
            <person name="Park R.F."/>
            <person name="Dodds P.N."/>
            <person name="Hirsch C.D."/>
            <person name="Kianian S.F."/>
            <person name="Figueroa M."/>
        </authorList>
    </citation>
    <scope>NUCLEOTIDE SEQUENCE [LARGE SCALE GENOMIC DNA]</scope>
    <source>
        <strain evidence="4">12NC29</strain>
    </source>
</reference>
<evidence type="ECO:0000313" key="4">
    <source>
        <dbReference type="EMBL" id="PLW29328.1"/>
    </source>
</evidence>
<dbReference type="InterPro" id="IPR029058">
    <property type="entry name" value="AB_hydrolase_fold"/>
</dbReference>
<dbReference type="EMBL" id="PGCJ01000414">
    <property type="protein sequence ID" value="PLW29328.1"/>
    <property type="molecule type" value="Genomic_DNA"/>
</dbReference>
<keyword evidence="5" id="KW-1185">Reference proteome</keyword>
<dbReference type="InterPro" id="IPR000073">
    <property type="entry name" value="AB_hydrolase_1"/>
</dbReference>
<dbReference type="AlphaFoldDB" id="A0A2N5TV55"/>
<evidence type="ECO:0000259" key="3">
    <source>
        <dbReference type="Pfam" id="PF00561"/>
    </source>
</evidence>
<dbReference type="InterPro" id="IPR000639">
    <property type="entry name" value="Epox_hydrolase-like"/>
</dbReference>
<dbReference type="GO" id="GO:0016787">
    <property type="term" value="F:hydrolase activity"/>
    <property type="evidence" value="ECO:0007669"/>
    <property type="project" value="UniProtKB-KW"/>
</dbReference>
<protein>
    <recommendedName>
        <fullName evidence="3">AB hydrolase-1 domain-containing protein</fullName>
    </recommendedName>
</protein>
<dbReference type="PRINTS" id="PR00412">
    <property type="entry name" value="EPOXHYDRLASE"/>
</dbReference>
<organism evidence="4 5">
    <name type="scientific">Puccinia coronata f. sp. avenae</name>
    <dbReference type="NCBI Taxonomy" id="200324"/>
    <lineage>
        <taxon>Eukaryota</taxon>
        <taxon>Fungi</taxon>
        <taxon>Dikarya</taxon>
        <taxon>Basidiomycota</taxon>
        <taxon>Pucciniomycotina</taxon>
        <taxon>Pucciniomycetes</taxon>
        <taxon>Pucciniales</taxon>
        <taxon>Pucciniaceae</taxon>
        <taxon>Puccinia</taxon>
    </lineage>
</organism>